<dbReference type="HOGENOM" id="CLU_3351275_0_0_1"/>
<dbReference type="AlphaFoldDB" id="A0A0A2V0W8"/>
<dbReference type="Proteomes" id="UP000002059">
    <property type="component" value="Partially assembled WGS sequence"/>
</dbReference>
<evidence type="ECO:0000313" key="3">
    <source>
        <dbReference type="Proteomes" id="UP000002059"/>
    </source>
</evidence>
<reference evidence="2 3" key="1">
    <citation type="journal article" date="2011" name="PLoS Genet.">
        <title>Comparative genomic analysis of human fungal pathogens causing paracoccidioidomycosis.</title>
        <authorList>
            <person name="Desjardins C.A."/>
            <person name="Champion M.D."/>
            <person name="Holder J.W."/>
            <person name="Muszewska A."/>
            <person name="Goldberg J."/>
            <person name="Bailao A.M."/>
            <person name="Brigido M.M."/>
            <person name="Ferreira M.E."/>
            <person name="Garcia A.M."/>
            <person name="Grynberg M."/>
            <person name="Gujja S."/>
            <person name="Heiman D.I."/>
            <person name="Henn M.R."/>
            <person name="Kodira C.D."/>
            <person name="Leon-Narvaez H."/>
            <person name="Longo L.V."/>
            <person name="Ma L.J."/>
            <person name="Malavazi I."/>
            <person name="Matsuo A.L."/>
            <person name="Morais F.V."/>
            <person name="Pereira M."/>
            <person name="Rodriguez-Brito S."/>
            <person name="Sakthikumar S."/>
            <person name="Salem-Izacc S.M."/>
            <person name="Sykes S.M."/>
            <person name="Teixeira M.M."/>
            <person name="Vallejo M.C."/>
            <person name="Walter M.E."/>
            <person name="Yandava C."/>
            <person name="Young S."/>
            <person name="Zeng Q."/>
            <person name="Zucker J."/>
            <person name="Felipe M.S."/>
            <person name="Goldman G.H."/>
            <person name="Haas B.J."/>
            <person name="McEwen J.G."/>
            <person name="Nino-Vega G."/>
            <person name="Puccia R."/>
            <person name="San-Blas G."/>
            <person name="Soares C.M."/>
            <person name="Birren B.W."/>
            <person name="Cuomo C.A."/>
        </authorList>
    </citation>
    <scope>NUCLEOTIDE SEQUENCE [LARGE SCALE GENOMIC DNA]</scope>
    <source>
        <strain evidence="3">ATCC MYA-826 / Pb01</strain>
    </source>
</reference>
<gene>
    <name evidence="2" type="ORF">PAAG_12171</name>
</gene>
<keyword evidence="3" id="KW-1185">Reference proteome</keyword>
<sequence length="37" mass="3805">MPGITQKASCSVKRKVTSSPSAATTPNVLMGDHGSEM</sequence>
<name>A0A0A2V0W8_PARBA</name>
<evidence type="ECO:0000256" key="1">
    <source>
        <dbReference type="SAM" id="MobiDB-lite"/>
    </source>
</evidence>
<proteinExistence type="predicted"/>
<organism evidence="2 3">
    <name type="scientific">Paracoccidioides lutzii (strain ATCC MYA-826 / Pb01)</name>
    <name type="common">Paracoccidioides brasiliensis</name>
    <dbReference type="NCBI Taxonomy" id="502779"/>
    <lineage>
        <taxon>Eukaryota</taxon>
        <taxon>Fungi</taxon>
        <taxon>Dikarya</taxon>
        <taxon>Ascomycota</taxon>
        <taxon>Pezizomycotina</taxon>
        <taxon>Eurotiomycetes</taxon>
        <taxon>Eurotiomycetidae</taxon>
        <taxon>Onygenales</taxon>
        <taxon>Ajellomycetaceae</taxon>
        <taxon>Paracoccidioides</taxon>
    </lineage>
</organism>
<dbReference type="RefSeq" id="XP_015702685.1">
    <property type="nucleotide sequence ID" value="XM_015847694.1"/>
</dbReference>
<dbReference type="EMBL" id="KN294008">
    <property type="protein sequence ID" value="KGQ01133.1"/>
    <property type="molecule type" value="Genomic_DNA"/>
</dbReference>
<dbReference type="GeneID" id="26970912"/>
<feature type="compositionally biased region" description="Polar residues" evidence="1">
    <location>
        <begin position="17"/>
        <end position="27"/>
    </location>
</feature>
<feature type="region of interest" description="Disordered" evidence="1">
    <location>
        <begin position="1"/>
        <end position="37"/>
    </location>
</feature>
<dbReference type="KEGG" id="pbl:PAAG_12171"/>
<protein>
    <submittedName>
        <fullName evidence="2">Uncharacterized protein</fullName>
    </submittedName>
</protein>
<accession>A0A0A2V0W8</accession>
<dbReference type="VEuPathDB" id="FungiDB:PAAG_12171"/>
<evidence type="ECO:0000313" key="2">
    <source>
        <dbReference type="EMBL" id="KGQ01133.1"/>
    </source>
</evidence>